<dbReference type="AlphaFoldDB" id="A0A915IYF3"/>
<sequence>MEFLKNQGYNSKALFYKEKYSVYQKPKIFYIKFQTLFESNSKKKSRVLKKIKFVKNQLFSKILKSVNQIPNSKALNFVPTFGRFPSLFIFIVAIFIVENFPAIFDYEIVHRKVDFLNGKIPVRASATIQSLSSWRFRTRFSYSFSSTTSKTGSSESAKN</sequence>
<accession>A0A915IYF3</accession>
<dbReference type="Proteomes" id="UP000887565">
    <property type="component" value="Unplaced"/>
</dbReference>
<keyword evidence="1" id="KW-0472">Membrane</keyword>
<dbReference type="WBParaSite" id="nRc.2.0.1.t18451-RA">
    <property type="protein sequence ID" value="nRc.2.0.1.t18451-RA"/>
    <property type="gene ID" value="nRc.2.0.1.g18451"/>
</dbReference>
<name>A0A915IYF3_ROMCU</name>
<organism evidence="2 3">
    <name type="scientific">Romanomermis culicivorax</name>
    <name type="common">Nematode worm</name>
    <dbReference type="NCBI Taxonomy" id="13658"/>
    <lineage>
        <taxon>Eukaryota</taxon>
        <taxon>Metazoa</taxon>
        <taxon>Ecdysozoa</taxon>
        <taxon>Nematoda</taxon>
        <taxon>Enoplea</taxon>
        <taxon>Dorylaimia</taxon>
        <taxon>Mermithida</taxon>
        <taxon>Mermithoidea</taxon>
        <taxon>Mermithidae</taxon>
        <taxon>Romanomermis</taxon>
    </lineage>
</organism>
<keyword evidence="1" id="KW-0812">Transmembrane</keyword>
<evidence type="ECO:0000313" key="2">
    <source>
        <dbReference type="Proteomes" id="UP000887565"/>
    </source>
</evidence>
<evidence type="ECO:0000256" key="1">
    <source>
        <dbReference type="SAM" id="Phobius"/>
    </source>
</evidence>
<evidence type="ECO:0000313" key="3">
    <source>
        <dbReference type="WBParaSite" id="nRc.2.0.1.t18451-RA"/>
    </source>
</evidence>
<proteinExistence type="predicted"/>
<keyword evidence="2" id="KW-1185">Reference proteome</keyword>
<reference evidence="3" key="1">
    <citation type="submission" date="2022-11" db="UniProtKB">
        <authorList>
            <consortium name="WormBaseParasite"/>
        </authorList>
    </citation>
    <scope>IDENTIFICATION</scope>
</reference>
<protein>
    <submittedName>
        <fullName evidence="3">Uncharacterized protein</fullName>
    </submittedName>
</protein>
<feature type="transmembrane region" description="Helical" evidence="1">
    <location>
        <begin position="84"/>
        <end position="104"/>
    </location>
</feature>
<keyword evidence="1" id="KW-1133">Transmembrane helix</keyword>